<protein>
    <recommendedName>
        <fullName evidence="4">YeeE/YedE family protein</fullName>
    </recommendedName>
</protein>
<dbReference type="RefSeq" id="WP_020372460.1">
    <property type="nucleotide sequence ID" value="NZ_CP044331.1"/>
</dbReference>
<dbReference type="InterPro" id="IPR046513">
    <property type="entry name" value="DUF6691"/>
</dbReference>
<evidence type="ECO:0008006" key="4">
    <source>
        <dbReference type="Google" id="ProtNLM"/>
    </source>
</evidence>
<organism evidence="2 3">
    <name type="scientific">Methylocystis parvus</name>
    <dbReference type="NCBI Taxonomy" id="134"/>
    <lineage>
        <taxon>Bacteria</taxon>
        <taxon>Pseudomonadati</taxon>
        <taxon>Pseudomonadota</taxon>
        <taxon>Alphaproteobacteria</taxon>
        <taxon>Hyphomicrobiales</taxon>
        <taxon>Methylocystaceae</taxon>
        <taxon>Methylocystis</taxon>
    </lineage>
</organism>
<name>A0A6B8M511_9HYPH</name>
<proteinExistence type="predicted"/>
<dbReference type="KEGG" id="mpar:F7D14_08035"/>
<evidence type="ECO:0000256" key="1">
    <source>
        <dbReference type="SAM" id="Phobius"/>
    </source>
</evidence>
<dbReference type="Proteomes" id="UP000422569">
    <property type="component" value="Chromosome"/>
</dbReference>
<dbReference type="AlphaFoldDB" id="A0A6B8M511"/>
<dbReference type="PROSITE" id="PS51257">
    <property type="entry name" value="PROKAR_LIPOPROTEIN"/>
    <property type="match status" value="1"/>
</dbReference>
<feature type="transmembrane region" description="Helical" evidence="1">
    <location>
        <begin position="120"/>
        <end position="141"/>
    </location>
</feature>
<reference evidence="2 3" key="1">
    <citation type="submission" date="2019-09" db="EMBL/GenBank/DDBJ databases">
        <title>Isolation and complete genome sequencing of Methylocystis species.</title>
        <authorList>
            <person name="Rumah B.L."/>
            <person name="Stead C.E."/>
            <person name="Stevens B.C."/>
            <person name="Minton N.P."/>
            <person name="Grosse-Honebrink A."/>
            <person name="Zhang Y."/>
        </authorList>
    </citation>
    <scope>NUCLEOTIDE SEQUENCE [LARGE SCALE GENOMIC DNA]</scope>
    <source>
        <strain evidence="2 3">BRCS2</strain>
    </source>
</reference>
<evidence type="ECO:0000313" key="3">
    <source>
        <dbReference type="Proteomes" id="UP000422569"/>
    </source>
</evidence>
<feature type="transmembrane region" description="Helical" evidence="1">
    <location>
        <begin position="42"/>
        <end position="62"/>
    </location>
</feature>
<keyword evidence="3" id="KW-1185">Reference proteome</keyword>
<sequence>MTRLAITFALGLIFGCGLYLSGMTDPQKVLGFLDVAGLWDPSLAFVMGGAILVALPAFRLAAKRRTSLLGYAISPPPSRKIDAALIVGSSVFGIGWGLSGVCPGPAVFNLGLLDGEATVFFAALIAGLALERLLPLFLLAASPAEVEQDGR</sequence>
<accession>A0A6B8M511</accession>
<keyword evidence="1" id="KW-0472">Membrane</keyword>
<keyword evidence="1" id="KW-0812">Transmembrane</keyword>
<evidence type="ECO:0000313" key="2">
    <source>
        <dbReference type="EMBL" id="QGM97425.1"/>
    </source>
</evidence>
<gene>
    <name evidence="2" type="ORF">F7D14_08035</name>
</gene>
<feature type="transmembrane region" description="Helical" evidence="1">
    <location>
        <begin position="83"/>
        <end position="108"/>
    </location>
</feature>
<keyword evidence="1" id="KW-1133">Transmembrane helix</keyword>
<dbReference type="EMBL" id="CP044331">
    <property type="protein sequence ID" value="QGM97425.1"/>
    <property type="molecule type" value="Genomic_DNA"/>
</dbReference>
<dbReference type="Pfam" id="PF20398">
    <property type="entry name" value="DUF6691"/>
    <property type="match status" value="1"/>
</dbReference>